<evidence type="ECO:0000313" key="1">
    <source>
        <dbReference type="EMBL" id="OQS04478.1"/>
    </source>
</evidence>
<name>A0A1W0A2J8_9STRA</name>
<reference evidence="1 2" key="1">
    <citation type="journal article" date="2014" name="Genome Biol. Evol.">
        <title>The secreted proteins of Achlya hypogyna and Thraustotheca clavata identify the ancestral oomycete secretome and reveal gene acquisitions by horizontal gene transfer.</title>
        <authorList>
            <person name="Misner I."/>
            <person name="Blouin N."/>
            <person name="Leonard G."/>
            <person name="Richards T.A."/>
            <person name="Lane C.E."/>
        </authorList>
    </citation>
    <scope>NUCLEOTIDE SEQUENCE [LARGE SCALE GENOMIC DNA]</scope>
    <source>
        <strain evidence="1 2">ATCC 34112</strain>
    </source>
</reference>
<dbReference type="SUPFAM" id="SSF48403">
    <property type="entry name" value="Ankyrin repeat"/>
    <property type="match status" value="1"/>
</dbReference>
<dbReference type="Pfam" id="PF13637">
    <property type="entry name" value="Ank_4"/>
    <property type="match status" value="1"/>
</dbReference>
<dbReference type="Proteomes" id="UP000243217">
    <property type="component" value="Unassembled WGS sequence"/>
</dbReference>
<evidence type="ECO:0000313" key="2">
    <source>
        <dbReference type="Proteomes" id="UP000243217"/>
    </source>
</evidence>
<organism evidence="1 2">
    <name type="scientific">Thraustotheca clavata</name>
    <dbReference type="NCBI Taxonomy" id="74557"/>
    <lineage>
        <taxon>Eukaryota</taxon>
        <taxon>Sar</taxon>
        <taxon>Stramenopiles</taxon>
        <taxon>Oomycota</taxon>
        <taxon>Saprolegniomycetes</taxon>
        <taxon>Saprolegniales</taxon>
        <taxon>Achlyaceae</taxon>
        <taxon>Thraustotheca</taxon>
    </lineage>
</organism>
<dbReference type="AlphaFoldDB" id="A0A1W0A2J8"/>
<protein>
    <submittedName>
        <fullName evidence="1">Uncharacterized protein</fullName>
    </submittedName>
</protein>
<dbReference type="InterPro" id="IPR002110">
    <property type="entry name" value="Ankyrin_rpt"/>
</dbReference>
<dbReference type="OrthoDB" id="684045at2759"/>
<gene>
    <name evidence="1" type="ORF">THRCLA_20872</name>
</gene>
<dbReference type="Gene3D" id="1.25.40.20">
    <property type="entry name" value="Ankyrin repeat-containing domain"/>
    <property type="match status" value="1"/>
</dbReference>
<comment type="caution">
    <text evidence="1">The sequence shown here is derived from an EMBL/GenBank/DDBJ whole genome shotgun (WGS) entry which is preliminary data.</text>
</comment>
<accession>A0A1W0A2J8</accession>
<dbReference type="EMBL" id="JNBS01000607">
    <property type="protein sequence ID" value="OQS04478.1"/>
    <property type="molecule type" value="Genomic_DNA"/>
</dbReference>
<sequence>MGSGASSIEIYRRRALIRHFNQDDSMLLTTKLQLAIEQLSICNKYLTVPTIAHLLQSEFHIEVSIDELKAALIQIGSEYDSTTDTFNTTPLIALGAPREFQWTEYPTAKPFKRKELSNEQELTIWFACKMGKIELVKSTVQNNSRWHERDGFDNIPLYYACLCGHSDIVEFLLSTYKQQNISLPEAERLRCATNALSGDIKRMLQNMTSRHTK</sequence>
<keyword evidence="2" id="KW-1185">Reference proteome</keyword>
<dbReference type="InterPro" id="IPR036770">
    <property type="entry name" value="Ankyrin_rpt-contain_sf"/>
</dbReference>
<proteinExistence type="predicted"/>
<dbReference type="STRING" id="74557.A0A1W0A2J8"/>